<reference evidence="1" key="1">
    <citation type="submission" date="2020-04" db="EMBL/GenBank/DDBJ databases">
        <title>A chromosome-scale assembly and high-density genetic map of the yellow drum (Nibea albiflora) genome.</title>
        <authorList>
            <person name="Xu D."/>
            <person name="Zhang W."/>
            <person name="Chen R."/>
            <person name="Tan P."/>
            <person name="Wang L."/>
            <person name="Song H."/>
            <person name="Tian L."/>
            <person name="Zhu Q."/>
            <person name="Wang B."/>
        </authorList>
    </citation>
    <scope>NUCLEOTIDE SEQUENCE</scope>
    <source>
        <strain evidence="1">ZJHYS-2018</strain>
    </source>
</reference>
<accession>A0ACB7EFC6</accession>
<sequence length="131" mass="14204">MKQPHVLQRSRGERAAFETHRGVLSGMAAISSSGHGAATTRCSGARISQCGGGDGVCMQLSDERRVKTERLERNKQLPPKRPPAPVNHRIPRLVVAAARLREARREAASFGDLATVNGHCGRCNTQSIRII</sequence>
<comment type="caution">
    <text evidence="1">The sequence shown here is derived from an EMBL/GenBank/DDBJ whole genome shotgun (WGS) entry which is preliminary data.</text>
</comment>
<evidence type="ECO:0000313" key="1">
    <source>
        <dbReference type="EMBL" id="KAG8000790.1"/>
    </source>
</evidence>
<organism evidence="1 2">
    <name type="scientific">Nibea albiflora</name>
    <name type="common">Yellow drum</name>
    <name type="synonym">Corvina albiflora</name>
    <dbReference type="NCBI Taxonomy" id="240163"/>
    <lineage>
        <taxon>Eukaryota</taxon>
        <taxon>Metazoa</taxon>
        <taxon>Chordata</taxon>
        <taxon>Craniata</taxon>
        <taxon>Vertebrata</taxon>
        <taxon>Euteleostomi</taxon>
        <taxon>Actinopterygii</taxon>
        <taxon>Neopterygii</taxon>
        <taxon>Teleostei</taxon>
        <taxon>Neoteleostei</taxon>
        <taxon>Acanthomorphata</taxon>
        <taxon>Eupercaria</taxon>
        <taxon>Sciaenidae</taxon>
        <taxon>Nibea</taxon>
    </lineage>
</organism>
<gene>
    <name evidence="1" type="ORF">GBF38_017377</name>
</gene>
<evidence type="ECO:0000313" key="2">
    <source>
        <dbReference type="Proteomes" id="UP000805704"/>
    </source>
</evidence>
<dbReference type="Proteomes" id="UP000805704">
    <property type="component" value="Chromosome 8"/>
</dbReference>
<dbReference type="EMBL" id="CM024796">
    <property type="protein sequence ID" value="KAG8000790.1"/>
    <property type="molecule type" value="Genomic_DNA"/>
</dbReference>
<proteinExistence type="predicted"/>
<protein>
    <submittedName>
        <fullName evidence="1">Uncharacterized protein</fullName>
    </submittedName>
</protein>
<keyword evidence="2" id="KW-1185">Reference proteome</keyword>
<name>A0ACB7EFC6_NIBAL</name>